<feature type="chain" id="PRO_5047485574" evidence="1">
    <location>
        <begin position="19"/>
        <end position="304"/>
    </location>
</feature>
<dbReference type="Pfam" id="PF00756">
    <property type="entry name" value="Esterase"/>
    <property type="match status" value="1"/>
</dbReference>
<dbReference type="InterPro" id="IPR000801">
    <property type="entry name" value="Esterase-like"/>
</dbReference>
<keyword evidence="3" id="KW-1185">Reference proteome</keyword>
<sequence length="304" mass="34450">MPLKVTLFLMLFAVDAFAQTPKVSSGAIQHIANFPSKYVPARNVDVWLPDGYSPLKNYAVVYMQDGMALFDAGIMWNKQEWGVDETMGRLIADGKIKDCIVVGIWNGNANRHSEYFPQKPFEMLTARQQDSLYSIPAGNGKLFAEKIQSENYLKFMVHELKPYIDSHYATFTDATNTYVMGSSMGGLISLYAICEYPKVFGGAACLSTHWPGLFTVNNNPVPAAFMAYLRKYLPSPKNHKIYFDHGDATLDAMYQPYQQQVDEIMKKKGFSANNWLSKEFPGADHSENSWRKRLDEPMVFLLKN</sequence>
<dbReference type="EMBL" id="JADFFM010000001">
    <property type="protein sequence ID" value="MBE9665317.1"/>
    <property type="molecule type" value="Genomic_DNA"/>
</dbReference>
<organism evidence="2 3">
    <name type="scientific">Mucilaginibacter boryungensis</name>
    <dbReference type="NCBI Taxonomy" id="768480"/>
    <lineage>
        <taxon>Bacteria</taxon>
        <taxon>Pseudomonadati</taxon>
        <taxon>Bacteroidota</taxon>
        <taxon>Sphingobacteriia</taxon>
        <taxon>Sphingobacteriales</taxon>
        <taxon>Sphingobacteriaceae</taxon>
        <taxon>Mucilaginibacter</taxon>
    </lineage>
</organism>
<protein>
    <submittedName>
        <fullName evidence="2">Esterase family protein</fullName>
    </submittedName>
</protein>
<dbReference type="Proteomes" id="UP000632774">
    <property type="component" value="Unassembled WGS sequence"/>
</dbReference>
<evidence type="ECO:0000313" key="2">
    <source>
        <dbReference type="EMBL" id="MBE9665317.1"/>
    </source>
</evidence>
<gene>
    <name evidence="2" type="ORF">IRJ18_03005</name>
</gene>
<keyword evidence="1" id="KW-0732">Signal</keyword>
<dbReference type="InterPro" id="IPR050583">
    <property type="entry name" value="Mycobacterial_A85_antigen"/>
</dbReference>
<name>A0ABR9XDR3_9SPHI</name>
<comment type="caution">
    <text evidence="2">The sequence shown here is derived from an EMBL/GenBank/DDBJ whole genome shotgun (WGS) entry which is preliminary data.</text>
</comment>
<dbReference type="RefSeq" id="WP_194104718.1">
    <property type="nucleotide sequence ID" value="NZ_JADFFM010000001.1"/>
</dbReference>
<evidence type="ECO:0000256" key="1">
    <source>
        <dbReference type="SAM" id="SignalP"/>
    </source>
</evidence>
<dbReference type="SUPFAM" id="SSF53474">
    <property type="entry name" value="alpha/beta-Hydrolases"/>
    <property type="match status" value="1"/>
</dbReference>
<feature type="signal peptide" evidence="1">
    <location>
        <begin position="1"/>
        <end position="18"/>
    </location>
</feature>
<dbReference type="PANTHER" id="PTHR48098:SF6">
    <property type="entry name" value="FERRI-BACILLIBACTIN ESTERASE BESA"/>
    <property type="match status" value="1"/>
</dbReference>
<proteinExistence type="predicted"/>
<evidence type="ECO:0000313" key="3">
    <source>
        <dbReference type="Proteomes" id="UP000632774"/>
    </source>
</evidence>
<dbReference type="InterPro" id="IPR029058">
    <property type="entry name" value="AB_hydrolase_fold"/>
</dbReference>
<dbReference type="PANTHER" id="PTHR48098">
    <property type="entry name" value="ENTEROCHELIN ESTERASE-RELATED"/>
    <property type="match status" value="1"/>
</dbReference>
<dbReference type="Gene3D" id="3.40.50.1820">
    <property type="entry name" value="alpha/beta hydrolase"/>
    <property type="match status" value="1"/>
</dbReference>
<reference evidence="2 3" key="1">
    <citation type="submission" date="2020-10" db="EMBL/GenBank/DDBJ databases">
        <title>Mucilaginibacter mali sp. nov., isolated from rhizosphere soil of apple orchard.</title>
        <authorList>
            <person name="Lee J.-S."/>
            <person name="Kim H.S."/>
            <person name="Kim J.-S."/>
        </authorList>
    </citation>
    <scope>NUCLEOTIDE SEQUENCE [LARGE SCALE GENOMIC DNA]</scope>
    <source>
        <strain evidence="2 3">KCTC 23157</strain>
    </source>
</reference>
<accession>A0ABR9XDR3</accession>